<sequence>MKRALTSTKKFQPKPYTLQINTTTLFPFEIGHFMQIRNNFLPIWALHSILSHKGLLNRWALSQAGLQLADVMEKQRKNGTLRLFDWITFEEAITWANYTWSSFRRIDSVCYALLFLGDRVGMKEVGNVVDVETGLQCDVIDT</sequence>
<dbReference type="EMBL" id="JAFNEN010000003">
    <property type="protein sequence ID" value="KAG8201704.1"/>
    <property type="molecule type" value="Genomic_DNA"/>
</dbReference>
<reference evidence="1 2" key="1">
    <citation type="journal article" date="2022" name="Nat. Ecol. Evol.">
        <title>A masculinizing supergene underlies an exaggerated male reproductive morph in a spider.</title>
        <authorList>
            <person name="Hendrickx F."/>
            <person name="De Corte Z."/>
            <person name="Sonet G."/>
            <person name="Van Belleghem S.M."/>
            <person name="Kostlbacher S."/>
            <person name="Vangestel C."/>
        </authorList>
    </citation>
    <scope>NUCLEOTIDE SEQUENCE [LARGE SCALE GENOMIC DNA]</scope>
    <source>
        <strain evidence="1">W744_W776</strain>
    </source>
</reference>
<gene>
    <name evidence="1" type="ORF">JTE90_012768</name>
</gene>
<dbReference type="Proteomes" id="UP000827092">
    <property type="component" value="Unassembled WGS sequence"/>
</dbReference>
<dbReference type="AlphaFoldDB" id="A0AAV6VYA0"/>
<proteinExistence type="predicted"/>
<evidence type="ECO:0000313" key="2">
    <source>
        <dbReference type="Proteomes" id="UP000827092"/>
    </source>
</evidence>
<protein>
    <submittedName>
        <fullName evidence="1">Uncharacterized protein</fullName>
    </submittedName>
</protein>
<keyword evidence="2" id="KW-1185">Reference proteome</keyword>
<comment type="caution">
    <text evidence="1">The sequence shown here is derived from an EMBL/GenBank/DDBJ whole genome shotgun (WGS) entry which is preliminary data.</text>
</comment>
<evidence type="ECO:0000313" key="1">
    <source>
        <dbReference type="EMBL" id="KAG8201704.1"/>
    </source>
</evidence>
<accession>A0AAV6VYA0</accession>
<organism evidence="1 2">
    <name type="scientific">Oedothorax gibbosus</name>
    <dbReference type="NCBI Taxonomy" id="931172"/>
    <lineage>
        <taxon>Eukaryota</taxon>
        <taxon>Metazoa</taxon>
        <taxon>Ecdysozoa</taxon>
        <taxon>Arthropoda</taxon>
        <taxon>Chelicerata</taxon>
        <taxon>Arachnida</taxon>
        <taxon>Araneae</taxon>
        <taxon>Araneomorphae</taxon>
        <taxon>Entelegynae</taxon>
        <taxon>Araneoidea</taxon>
        <taxon>Linyphiidae</taxon>
        <taxon>Erigoninae</taxon>
        <taxon>Oedothorax</taxon>
    </lineage>
</organism>
<name>A0AAV6VYA0_9ARAC</name>